<dbReference type="EMBL" id="AYKW01000023">
    <property type="protein sequence ID" value="PIL29153.1"/>
    <property type="molecule type" value="Genomic_DNA"/>
</dbReference>
<organism evidence="2 3">
    <name type="scientific">Ganoderma sinense ZZ0214-1</name>
    <dbReference type="NCBI Taxonomy" id="1077348"/>
    <lineage>
        <taxon>Eukaryota</taxon>
        <taxon>Fungi</taxon>
        <taxon>Dikarya</taxon>
        <taxon>Basidiomycota</taxon>
        <taxon>Agaricomycotina</taxon>
        <taxon>Agaricomycetes</taxon>
        <taxon>Polyporales</taxon>
        <taxon>Polyporaceae</taxon>
        <taxon>Ganoderma</taxon>
    </lineage>
</organism>
<dbReference type="Proteomes" id="UP000230002">
    <property type="component" value="Unassembled WGS sequence"/>
</dbReference>
<keyword evidence="3" id="KW-1185">Reference proteome</keyword>
<dbReference type="InterPro" id="IPR016181">
    <property type="entry name" value="Acyl_CoA_acyltransferase"/>
</dbReference>
<dbReference type="InterPro" id="IPR052523">
    <property type="entry name" value="Trichothecene_AcTrans"/>
</dbReference>
<dbReference type="PANTHER" id="PTHR42791">
    <property type="entry name" value="GNAT FAMILY ACETYLTRANSFERASE"/>
    <property type="match status" value="1"/>
</dbReference>
<dbReference type="OrthoDB" id="61113at2759"/>
<dbReference type="PROSITE" id="PS51186">
    <property type="entry name" value="GNAT"/>
    <property type="match status" value="1"/>
</dbReference>
<evidence type="ECO:0000313" key="2">
    <source>
        <dbReference type="EMBL" id="PIL29153.1"/>
    </source>
</evidence>
<dbReference type="Gene3D" id="3.40.630.30">
    <property type="match status" value="1"/>
</dbReference>
<proteinExistence type="predicted"/>
<sequence>MISVRRITDPSDGDIDAIVDVLIAAFREDVGMASASANSPRLQADMHRRTIKGCIAHGQVHVGVVNGRIQGVVAATSPGADWHFYQQEDFMRSLSPYLSEWYTYHYIPTYEELYRAAFRSGERARKEAWHVKLLAVHPDAQRRGLGRLLLSSICTQADSNGKRIVTDVKSPYHVRWFRQSGFSHRSVKNFTAKDSAGFPLWCMAREPSPPE</sequence>
<evidence type="ECO:0000313" key="3">
    <source>
        <dbReference type="Proteomes" id="UP000230002"/>
    </source>
</evidence>
<feature type="domain" description="N-acetyltransferase" evidence="1">
    <location>
        <begin position="2"/>
        <end position="205"/>
    </location>
</feature>
<dbReference type="STRING" id="1077348.A0A2G8S5W2"/>
<dbReference type="Pfam" id="PF13673">
    <property type="entry name" value="Acetyltransf_10"/>
    <property type="match status" value="1"/>
</dbReference>
<gene>
    <name evidence="2" type="ORF">GSI_09202</name>
</gene>
<dbReference type="GO" id="GO:0016747">
    <property type="term" value="F:acyltransferase activity, transferring groups other than amino-acyl groups"/>
    <property type="evidence" value="ECO:0007669"/>
    <property type="project" value="InterPro"/>
</dbReference>
<comment type="caution">
    <text evidence="2">The sequence shown here is derived from an EMBL/GenBank/DDBJ whole genome shotgun (WGS) entry which is preliminary data.</text>
</comment>
<name>A0A2G8S5W2_9APHY</name>
<dbReference type="AlphaFoldDB" id="A0A2G8S5W2"/>
<protein>
    <recommendedName>
        <fullName evidence="1">N-acetyltransferase domain-containing protein</fullName>
    </recommendedName>
</protein>
<reference evidence="2 3" key="1">
    <citation type="journal article" date="2015" name="Sci. Rep.">
        <title>Chromosome-level genome map provides insights into diverse defense mechanisms in the medicinal fungus Ganoderma sinense.</title>
        <authorList>
            <person name="Zhu Y."/>
            <person name="Xu J."/>
            <person name="Sun C."/>
            <person name="Zhou S."/>
            <person name="Xu H."/>
            <person name="Nelson D.R."/>
            <person name="Qian J."/>
            <person name="Song J."/>
            <person name="Luo H."/>
            <person name="Xiang L."/>
            <person name="Li Y."/>
            <person name="Xu Z."/>
            <person name="Ji A."/>
            <person name="Wang L."/>
            <person name="Lu S."/>
            <person name="Hayward A."/>
            <person name="Sun W."/>
            <person name="Li X."/>
            <person name="Schwartz D.C."/>
            <person name="Wang Y."/>
            <person name="Chen S."/>
        </authorList>
    </citation>
    <scope>NUCLEOTIDE SEQUENCE [LARGE SCALE GENOMIC DNA]</scope>
    <source>
        <strain evidence="2 3">ZZ0214-1</strain>
    </source>
</reference>
<evidence type="ECO:0000259" key="1">
    <source>
        <dbReference type="PROSITE" id="PS51186"/>
    </source>
</evidence>
<accession>A0A2G8S5W2</accession>
<dbReference type="PANTHER" id="PTHR42791:SF1">
    <property type="entry name" value="N-ACETYLTRANSFERASE DOMAIN-CONTAINING PROTEIN"/>
    <property type="match status" value="1"/>
</dbReference>
<dbReference type="InterPro" id="IPR000182">
    <property type="entry name" value="GNAT_dom"/>
</dbReference>
<dbReference type="SUPFAM" id="SSF55729">
    <property type="entry name" value="Acyl-CoA N-acyltransferases (Nat)"/>
    <property type="match status" value="1"/>
</dbReference>
<dbReference type="CDD" id="cd04301">
    <property type="entry name" value="NAT_SF"/>
    <property type="match status" value="1"/>
</dbReference>